<reference evidence="1" key="1">
    <citation type="journal article" date="2005" name="Genome Res.">
        <title>Sequence, annotation, and analysis of synteny between rice chromosome 3 and diverged grass species.</title>
        <authorList>
            <consortium name="Rice Chromosome 3 Sequencing Consortium"/>
            <person name="Buell C.R."/>
            <person name="Yuan Q."/>
            <person name="Ouyang S."/>
            <person name="Liu J."/>
            <person name="Zhu W."/>
            <person name="Wang A."/>
            <person name="Maiti R."/>
            <person name="Haas B."/>
            <person name="Wortman J."/>
            <person name="Pertea M."/>
            <person name="Jones K.M."/>
            <person name="Kim M."/>
            <person name="Overton L."/>
            <person name="Tsitrin T."/>
            <person name="Fadrosh D."/>
            <person name="Bera J."/>
            <person name="Weaver B."/>
            <person name="Jin S."/>
            <person name="Johri S."/>
            <person name="Reardon M."/>
            <person name="Webb K."/>
            <person name="Hill J."/>
            <person name="Moffat K."/>
            <person name="Tallon L."/>
            <person name="Van Aken S."/>
            <person name="Lewis M."/>
            <person name="Utterback T."/>
            <person name="Feldblyum T."/>
            <person name="Zismann V."/>
            <person name="Iobst S."/>
            <person name="Hsiao J."/>
            <person name="de Vazeille A.R."/>
            <person name="Salzberg S.L."/>
            <person name="White O."/>
            <person name="Fraser C."/>
            <person name="Yu Y."/>
            <person name="Kim H."/>
            <person name="Rambo T."/>
            <person name="Currie J."/>
            <person name="Collura K."/>
            <person name="Kernodle-Thompson S."/>
            <person name="Wei F."/>
            <person name="Kudrna K."/>
            <person name="Ammiraju J.S."/>
            <person name="Luo M."/>
            <person name="Goicoechea J.L."/>
            <person name="Wing R.A."/>
            <person name="Henry D."/>
            <person name="Oates R."/>
            <person name="Palmer M."/>
            <person name="Pries G."/>
            <person name="Saski C."/>
            <person name="Simmons J."/>
            <person name="Soderlund C."/>
            <person name="Nelson W."/>
            <person name="de la Bastide M."/>
            <person name="Spiegel L."/>
            <person name="Nascimento L."/>
            <person name="Huang E."/>
            <person name="Preston R."/>
            <person name="Zutavern T."/>
            <person name="Palmer L."/>
            <person name="O'Shaughnessy A."/>
            <person name="Dike S."/>
            <person name="McCombie W.R."/>
            <person name="Minx P."/>
            <person name="Cordum H."/>
            <person name="Wilson R."/>
            <person name="Jin W."/>
            <person name="Lee H.R."/>
            <person name="Jiang J."/>
            <person name="Jackson S."/>
        </authorList>
    </citation>
    <scope>NUCLEOTIDE SEQUENCE [LARGE SCALE GENOMIC DNA]</scope>
</reference>
<accession>Q10K04</accession>
<evidence type="ECO:0000313" key="1">
    <source>
        <dbReference type="EMBL" id="ABF96472.1"/>
    </source>
</evidence>
<name>Q10K04_ORYSJ</name>
<dbReference type="EMBL" id="DP000009">
    <property type="protein sequence ID" value="ABF96472.1"/>
    <property type="molecule type" value="Genomic_DNA"/>
</dbReference>
<proteinExistence type="predicted"/>
<gene>
    <name evidence="1" type="ordered locus">LOC_Os03g28364</name>
</gene>
<protein>
    <submittedName>
        <fullName evidence="1">Uncharacterized protein</fullName>
    </submittedName>
</protein>
<organism evidence="1">
    <name type="scientific">Oryza sativa subsp. japonica</name>
    <name type="common">Rice</name>
    <dbReference type="NCBI Taxonomy" id="39947"/>
    <lineage>
        <taxon>Eukaryota</taxon>
        <taxon>Viridiplantae</taxon>
        <taxon>Streptophyta</taxon>
        <taxon>Embryophyta</taxon>
        <taxon>Tracheophyta</taxon>
        <taxon>Spermatophyta</taxon>
        <taxon>Magnoliopsida</taxon>
        <taxon>Liliopsida</taxon>
        <taxon>Poales</taxon>
        <taxon>Poaceae</taxon>
        <taxon>BOP clade</taxon>
        <taxon>Oryzoideae</taxon>
        <taxon>Oryzeae</taxon>
        <taxon>Oryzinae</taxon>
        <taxon>Oryza</taxon>
        <taxon>Oryza sativa</taxon>
    </lineage>
</organism>
<sequence length="35" mass="3880">MEAGIEATAVGIDAAVADPHEELFLRPYYLVLNYK</sequence>
<dbReference type="AlphaFoldDB" id="Q10K04"/>
<reference evidence="1" key="2">
    <citation type="submission" date="2006-06" db="EMBL/GenBank/DDBJ databases">
        <authorList>
            <person name="Buell R."/>
            <person name="Wing R.A."/>
            <person name="McCombie W.A."/>
            <person name="Ouyang S."/>
        </authorList>
    </citation>
    <scope>NUCLEOTIDE SEQUENCE</scope>
</reference>